<dbReference type="PANTHER" id="PTHR44757">
    <property type="entry name" value="DIGUANYLATE CYCLASE DGCP"/>
    <property type="match status" value="1"/>
</dbReference>
<dbReference type="InterPro" id="IPR000160">
    <property type="entry name" value="GGDEF_dom"/>
</dbReference>
<dbReference type="OrthoDB" id="5645859at2"/>
<sequence length="374" mass="42362">MRRTVSDLLWVVVLGILLEVLFIVLGGLHWLQQRMCPPEPGWWWNILPLFTVWGVLLGWYAYRSAYRERDAVRELKRLRESEYRFMEVVGTAAEGLLLLDSDGLLLFMNQEAERLLGWSSAELANKNIHQLIHLHHQEPVPLKECGVQRALAEEGTQRVEEDTFIRKDGSRLPVSYAAAPMVRGGRITGVVVVFQDITERKRLRDELRYQATHDVLTGLVNRVELERCLVQEIERAERYQHFLSVLMVDLDHFKAVNDTYGHRTGDAVLKAFATRLNEHARRTDTVVRYGGEEFLLVLPETPIEAAMALAERLRVSLNEKPLAVPGVNQTLTASIGVAAYPTHGTTDSELLRAADGAMYAAKQSGRNRICSAVD</sequence>
<dbReference type="SUPFAM" id="SSF55785">
    <property type="entry name" value="PYP-like sensor domain (PAS domain)"/>
    <property type="match status" value="1"/>
</dbReference>
<dbReference type="STRING" id="415747.SAMN03097708_01326"/>
<evidence type="ECO:0000259" key="5">
    <source>
        <dbReference type="PROSITE" id="PS50887"/>
    </source>
</evidence>
<feature type="transmembrane region" description="Helical" evidence="2">
    <location>
        <begin position="42"/>
        <end position="62"/>
    </location>
</feature>
<dbReference type="InterPro" id="IPR043128">
    <property type="entry name" value="Rev_trsase/Diguanyl_cyclase"/>
</dbReference>
<dbReference type="Gene3D" id="3.30.450.20">
    <property type="entry name" value="PAS domain"/>
    <property type="match status" value="1"/>
</dbReference>
<dbReference type="InterPro" id="IPR001610">
    <property type="entry name" value="PAC"/>
</dbReference>
<dbReference type="InterPro" id="IPR052155">
    <property type="entry name" value="Biofilm_reg_signaling"/>
</dbReference>
<dbReference type="FunFam" id="3.30.70.270:FF:000001">
    <property type="entry name" value="Diguanylate cyclase domain protein"/>
    <property type="match status" value="1"/>
</dbReference>
<dbReference type="InterPro" id="IPR000700">
    <property type="entry name" value="PAS-assoc_C"/>
</dbReference>
<dbReference type="CDD" id="cd01949">
    <property type="entry name" value="GGDEF"/>
    <property type="match status" value="1"/>
</dbReference>
<gene>
    <name evidence="6" type="ORF">SAMN03097708_01326</name>
</gene>
<evidence type="ECO:0000256" key="2">
    <source>
        <dbReference type="SAM" id="Phobius"/>
    </source>
</evidence>
<keyword evidence="7" id="KW-1185">Reference proteome</keyword>
<feature type="domain" description="PAC" evidence="4">
    <location>
        <begin position="158"/>
        <end position="209"/>
    </location>
</feature>
<reference evidence="6 7" key="1">
    <citation type="submission" date="2016-10" db="EMBL/GenBank/DDBJ databases">
        <authorList>
            <person name="de Groot N.N."/>
        </authorList>
    </citation>
    <scope>NUCLEOTIDE SEQUENCE [LARGE SCALE GENOMIC DNA]</scope>
    <source>
        <strain evidence="6 7">HLD2</strain>
    </source>
</reference>
<feature type="transmembrane region" description="Helical" evidence="2">
    <location>
        <begin position="7"/>
        <end position="30"/>
    </location>
</feature>
<evidence type="ECO:0000259" key="3">
    <source>
        <dbReference type="PROSITE" id="PS50112"/>
    </source>
</evidence>
<dbReference type="CDD" id="cd00130">
    <property type="entry name" value="PAS"/>
    <property type="match status" value="1"/>
</dbReference>
<evidence type="ECO:0000259" key="4">
    <source>
        <dbReference type="PROSITE" id="PS50113"/>
    </source>
</evidence>
<evidence type="ECO:0000256" key="1">
    <source>
        <dbReference type="ARBA" id="ARBA00001946"/>
    </source>
</evidence>
<dbReference type="SMART" id="SM00086">
    <property type="entry name" value="PAC"/>
    <property type="match status" value="1"/>
</dbReference>
<dbReference type="PROSITE" id="PS50112">
    <property type="entry name" value="PAS"/>
    <property type="match status" value="1"/>
</dbReference>
<keyword evidence="2" id="KW-0812">Transmembrane</keyword>
<dbReference type="AlphaFoldDB" id="A0A1G5Q4A8"/>
<comment type="cofactor">
    <cofactor evidence="1">
        <name>Mg(2+)</name>
        <dbReference type="ChEBI" id="CHEBI:18420"/>
    </cofactor>
</comment>
<dbReference type="RefSeq" id="WP_139181440.1">
    <property type="nucleotide sequence ID" value="NZ_FMWD01000003.1"/>
</dbReference>
<dbReference type="Proteomes" id="UP000199648">
    <property type="component" value="Unassembled WGS sequence"/>
</dbReference>
<name>A0A1G5Q4A8_9GAMM</name>
<dbReference type="InterPro" id="IPR029787">
    <property type="entry name" value="Nucleotide_cyclase"/>
</dbReference>
<dbReference type="GO" id="GO:0003824">
    <property type="term" value="F:catalytic activity"/>
    <property type="evidence" value="ECO:0007669"/>
    <property type="project" value="UniProtKB-ARBA"/>
</dbReference>
<dbReference type="Pfam" id="PF00989">
    <property type="entry name" value="PAS"/>
    <property type="match status" value="1"/>
</dbReference>
<dbReference type="PROSITE" id="PS50887">
    <property type="entry name" value="GGDEF"/>
    <property type="match status" value="1"/>
</dbReference>
<feature type="domain" description="PAS" evidence="3">
    <location>
        <begin position="81"/>
        <end position="154"/>
    </location>
</feature>
<organism evidence="6 7">
    <name type="scientific">Thiohalomonas denitrificans</name>
    <dbReference type="NCBI Taxonomy" id="415747"/>
    <lineage>
        <taxon>Bacteria</taxon>
        <taxon>Pseudomonadati</taxon>
        <taxon>Pseudomonadota</taxon>
        <taxon>Gammaproteobacteria</taxon>
        <taxon>Thiohalomonadales</taxon>
        <taxon>Thiohalomonadaceae</taxon>
        <taxon>Thiohalomonas</taxon>
    </lineage>
</organism>
<dbReference type="SMART" id="SM00091">
    <property type="entry name" value="PAS"/>
    <property type="match status" value="1"/>
</dbReference>
<dbReference type="SMART" id="SM00267">
    <property type="entry name" value="GGDEF"/>
    <property type="match status" value="1"/>
</dbReference>
<dbReference type="EMBL" id="FMWD01000003">
    <property type="protein sequence ID" value="SCZ56290.1"/>
    <property type="molecule type" value="Genomic_DNA"/>
</dbReference>
<dbReference type="GO" id="GO:0006355">
    <property type="term" value="P:regulation of DNA-templated transcription"/>
    <property type="evidence" value="ECO:0007669"/>
    <property type="project" value="InterPro"/>
</dbReference>
<dbReference type="SUPFAM" id="SSF55073">
    <property type="entry name" value="Nucleotide cyclase"/>
    <property type="match status" value="1"/>
</dbReference>
<feature type="domain" description="GGDEF" evidence="5">
    <location>
        <begin position="241"/>
        <end position="374"/>
    </location>
</feature>
<keyword evidence="2" id="KW-0472">Membrane</keyword>
<dbReference type="Gene3D" id="3.30.70.270">
    <property type="match status" value="1"/>
</dbReference>
<proteinExistence type="predicted"/>
<dbReference type="PANTHER" id="PTHR44757:SF2">
    <property type="entry name" value="BIOFILM ARCHITECTURE MAINTENANCE PROTEIN MBAA"/>
    <property type="match status" value="1"/>
</dbReference>
<keyword evidence="2" id="KW-1133">Transmembrane helix</keyword>
<evidence type="ECO:0000313" key="6">
    <source>
        <dbReference type="EMBL" id="SCZ56290.1"/>
    </source>
</evidence>
<dbReference type="NCBIfam" id="TIGR00254">
    <property type="entry name" value="GGDEF"/>
    <property type="match status" value="1"/>
</dbReference>
<evidence type="ECO:0000313" key="7">
    <source>
        <dbReference type="Proteomes" id="UP000199648"/>
    </source>
</evidence>
<dbReference type="InterPro" id="IPR035965">
    <property type="entry name" value="PAS-like_dom_sf"/>
</dbReference>
<dbReference type="NCBIfam" id="TIGR00229">
    <property type="entry name" value="sensory_box"/>
    <property type="match status" value="1"/>
</dbReference>
<dbReference type="Pfam" id="PF00990">
    <property type="entry name" value="GGDEF"/>
    <property type="match status" value="1"/>
</dbReference>
<dbReference type="PROSITE" id="PS50113">
    <property type="entry name" value="PAC"/>
    <property type="match status" value="1"/>
</dbReference>
<dbReference type="InterPro" id="IPR013767">
    <property type="entry name" value="PAS_fold"/>
</dbReference>
<dbReference type="InterPro" id="IPR000014">
    <property type="entry name" value="PAS"/>
</dbReference>
<accession>A0A1G5Q4A8</accession>
<protein>
    <submittedName>
        <fullName evidence="6">PAS domain S-box-containing protein/diguanylate cyclase (GGDEF) domain-containing protein</fullName>
    </submittedName>
</protein>